<dbReference type="InterPro" id="IPR018247">
    <property type="entry name" value="EF_Hand_1_Ca_BS"/>
</dbReference>
<organism evidence="3 4">
    <name type="scientific">Oligosphaera ethanolica</name>
    <dbReference type="NCBI Taxonomy" id="760260"/>
    <lineage>
        <taxon>Bacteria</taxon>
        <taxon>Pseudomonadati</taxon>
        <taxon>Lentisphaerota</taxon>
        <taxon>Oligosphaeria</taxon>
        <taxon>Oligosphaerales</taxon>
        <taxon>Oligosphaeraceae</taxon>
        <taxon>Oligosphaera</taxon>
    </lineage>
</organism>
<evidence type="ECO:0000313" key="4">
    <source>
        <dbReference type="Proteomes" id="UP001238163"/>
    </source>
</evidence>
<evidence type="ECO:0000256" key="1">
    <source>
        <dbReference type="SAM" id="MobiDB-lite"/>
    </source>
</evidence>
<evidence type="ECO:0000313" key="3">
    <source>
        <dbReference type="EMBL" id="MDQ0289416.1"/>
    </source>
</evidence>
<gene>
    <name evidence="3" type="ORF">J3R75_001523</name>
</gene>
<comment type="caution">
    <text evidence="3">The sequence shown here is derived from an EMBL/GenBank/DDBJ whole genome shotgun (WGS) entry which is preliminary data.</text>
</comment>
<feature type="compositionally biased region" description="Polar residues" evidence="1">
    <location>
        <begin position="620"/>
        <end position="630"/>
    </location>
</feature>
<name>A0AAE3VFN9_9BACT</name>
<dbReference type="PROSITE" id="PS00018">
    <property type="entry name" value="EF_HAND_1"/>
    <property type="match status" value="2"/>
</dbReference>
<sequence length="1052" mass="108006">MITSKRWTRRLLGCAVAGTVSLFLAVQAYALTPAGTEIRNQSVATYKDANLQSQISTSNEVINIVKQVYGVEITPDKSGGVDAPFNYTDTPALTQTTAPGNVAYYHYYLKNTGNTPDTYDLTTAFQAAAGVIIAPNGVEVYYDANGNGQVDAGDILLATNVANQAATPIVAQDATIPLIVAVKTPTSALDTQQINTDIDAESNGSALATDAISNWSQTLFSASTGILTASKSANVSSAVPGQTLTYTVEGSNTGSADVFAVVYAIGGPPAVSIDLGGDGNAEAREGILIIDELDPAKLVIDAAYPGAGPFGYAGIAAPTVFGPTKARILYWHEANNRWHIDAADAAWTTTPKIALFIPDADSVEANPAGNGLRGSVLTPGQGYKFTFQANVQSPYSTAQAKLIENQVVVSYAKNAAGDLIAAESNKALVTVGADPLTATAGVAIGPFGYPMADNGAPLNLTSADHPAIDAKGLTVAATSDTTAAGIRDAGEIIAFPLTVLNPNEVLPALPKDGIGGPATSPDTYNIVVSNPDSSSFNVVLYKSDGVTPLADTNGDGRPDTGAIAPADMANIVVKVFIKADAEVAGPSTFTATATSTNDPTKVDTTDLTITEVRPASVDIATSGQLGNDDNATAADASENDDDATTAAGVNPGAVVVFPIDIGNMRPEAAPGSDTTTSVADTYKLTTAKIGGASSFVVQLLKDVDGDGVIDDSELVPISDTDWLPAIADVDTIAPNEIYNLNVRVQVPLGTPAGDYFVDVKATSTNNPAKSDTMRLLIKVNLAPGIQVLPDNTATVVAGGSYIFSHVVVNTGNVADTVTLSHSALPNGYSAVWVNCATGAVNGNGDNPNTHTTAAIPAPAPGVDNSATVCLKVFVPANAPAGTVLPITVTGQMDSYAPADTALDIITVIDGALQLQKTNAPTTEVPPAGKITYRTTYKNLSPGTLSLAVIADAIPANTKLVVTDASIRALLPSGATVTGANNTYFQYSTNNGISWVLWPVDQTTLPGYVAADETASGITNVRFDIGNTSDTATPGGDVPAGEDGWFEFQVIVK</sequence>
<proteinExistence type="predicted"/>
<evidence type="ECO:0000256" key="2">
    <source>
        <dbReference type="SAM" id="SignalP"/>
    </source>
</evidence>
<feature type="chain" id="PRO_5042031742" description="DUF11 domain-containing protein" evidence="2">
    <location>
        <begin position="31"/>
        <end position="1052"/>
    </location>
</feature>
<dbReference type="RefSeq" id="WP_307260835.1">
    <property type="nucleotide sequence ID" value="NZ_JAUSVL010000001.1"/>
</dbReference>
<accession>A0AAE3VFN9</accession>
<protein>
    <recommendedName>
        <fullName evidence="5">DUF11 domain-containing protein</fullName>
    </recommendedName>
</protein>
<reference evidence="3" key="1">
    <citation type="submission" date="2023-07" db="EMBL/GenBank/DDBJ databases">
        <title>Genomic Encyclopedia of Type Strains, Phase IV (KMG-IV): sequencing the most valuable type-strain genomes for metagenomic binning, comparative biology and taxonomic classification.</title>
        <authorList>
            <person name="Goeker M."/>
        </authorList>
    </citation>
    <scope>NUCLEOTIDE SEQUENCE</scope>
    <source>
        <strain evidence="3">DSM 24202</strain>
    </source>
</reference>
<feature type="region of interest" description="Disordered" evidence="1">
    <location>
        <begin position="620"/>
        <end position="647"/>
    </location>
</feature>
<keyword evidence="4" id="KW-1185">Reference proteome</keyword>
<dbReference type="Proteomes" id="UP001238163">
    <property type="component" value="Unassembled WGS sequence"/>
</dbReference>
<evidence type="ECO:0008006" key="5">
    <source>
        <dbReference type="Google" id="ProtNLM"/>
    </source>
</evidence>
<feature type="signal peptide" evidence="2">
    <location>
        <begin position="1"/>
        <end position="30"/>
    </location>
</feature>
<dbReference type="AlphaFoldDB" id="A0AAE3VFN9"/>
<keyword evidence="2" id="KW-0732">Signal</keyword>
<dbReference type="EMBL" id="JAUSVL010000001">
    <property type="protein sequence ID" value="MDQ0289416.1"/>
    <property type="molecule type" value="Genomic_DNA"/>
</dbReference>